<evidence type="ECO:0000259" key="2">
    <source>
        <dbReference type="Pfam" id="PF20789"/>
    </source>
</evidence>
<dbReference type="Pfam" id="PF20789">
    <property type="entry name" value="4HBT_3C"/>
    <property type="match status" value="1"/>
</dbReference>
<accession>A0A0B8N358</accession>
<dbReference type="Gene3D" id="2.40.160.210">
    <property type="entry name" value="Acyl-CoA thioesterase, double hotdog domain"/>
    <property type="match status" value="1"/>
</dbReference>
<feature type="domain" description="Acyl-CoA thioesterase-like C-terminal" evidence="2">
    <location>
        <begin position="179"/>
        <end position="294"/>
    </location>
</feature>
<feature type="domain" description="Acyl-CoA thioesterase-like N-terminal HotDog" evidence="1">
    <location>
        <begin position="34"/>
        <end position="123"/>
    </location>
</feature>
<dbReference type="SUPFAM" id="SSF54637">
    <property type="entry name" value="Thioesterase/thiol ester dehydrase-isomerase"/>
    <property type="match status" value="2"/>
</dbReference>
<sequence>MANAKVNKKITSFADATRVTPVPGTDDQFEATIHWDWCGGLHAHGGLTLSLVFSTVRTFFLRKYPSTPQPDPINSDIHFIQPAPRGRVVLTVTELSHARRYSTVEVKLRDPAGTICTTATVIQGNLATEVGPSIAVPPVMTRDEIPDRERDCDESIRTPLLIKLMPVIMKMRVLKRKGAKTQSWSRKGAAGLNTKETWVRWEDLNQKLDVISLGVLCDNFLPAPLNFDPTMADLSKYVFPTMCMSIEIKKDPKDAEWLFQEIVCHKIQNGRYDTDVRVLDENGDLVALSKHVSIMAEMKRTKASKITVGDEFAKL</sequence>
<dbReference type="InterPro" id="IPR029069">
    <property type="entry name" value="HotDog_dom_sf"/>
</dbReference>
<organism evidence="3 4">
    <name type="scientific">Talaromyces pinophilus</name>
    <name type="common">Penicillium pinophilum</name>
    <dbReference type="NCBI Taxonomy" id="128442"/>
    <lineage>
        <taxon>Eukaryota</taxon>
        <taxon>Fungi</taxon>
        <taxon>Dikarya</taxon>
        <taxon>Ascomycota</taxon>
        <taxon>Pezizomycotina</taxon>
        <taxon>Eurotiomycetes</taxon>
        <taxon>Eurotiomycetidae</taxon>
        <taxon>Eurotiales</taxon>
        <taxon>Trichocomaceae</taxon>
        <taxon>Talaromyces</taxon>
        <taxon>Talaromyces sect. Talaromyces</taxon>
    </lineage>
</organism>
<dbReference type="Pfam" id="PF13622">
    <property type="entry name" value="4HBT_3"/>
    <property type="match status" value="1"/>
</dbReference>
<evidence type="ECO:0000259" key="1">
    <source>
        <dbReference type="Pfam" id="PF13622"/>
    </source>
</evidence>
<dbReference type="AlphaFoldDB" id="A0A0B8N358"/>
<dbReference type="Proteomes" id="UP000053095">
    <property type="component" value="Unassembled WGS sequence"/>
</dbReference>
<evidence type="ECO:0000313" key="3">
    <source>
        <dbReference type="EMBL" id="GAM37278.1"/>
    </source>
</evidence>
<reference evidence="4" key="1">
    <citation type="journal article" date="2015" name="Genome Announc.">
        <title>Draft genome sequence of Talaromyces cellulolyticus strain Y-94, a source of lignocellulosic biomass-degrading enzymes.</title>
        <authorList>
            <person name="Fujii T."/>
            <person name="Koike H."/>
            <person name="Sawayama S."/>
            <person name="Yano S."/>
            <person name="Inoue H."/>
        </authorList>
    </citation>
    <scope>NUCLEOTIDE SEQUENCE [LARGE SCALE GENOMIC DNA]</scope>
    <source>
        <strain evidence="4">Y-94</strain>
    </source>
</reference>
<dbReference type="InterPro" id="IPR042171">
    <property type="entry name" value="Acyl-CoA_hotdog"/>
</dbReference>
<gene>
    <name evidence="3" type="ORF">TCE0_023f07070</name>
</gene>
<dbReference type="InterPro" id="IPR049449">
    <property type="entry name" value="TesB_ACOT8-like_N"/>
</dbReference>
<proteinExistence type="predicted"/>
<evidence type="ECO:0000313" key="4">
    <source>
        <dbReference type="Proteomes" id="UP000053095"/>
    </source>
</evidence>
<name>A0A0B8N358_TALPI</name>
<keyword evidence="4" id="KW-1185">Reference proteome</keyword>
<dbReference type="PANTHER" id="PTHR38110:SF4">
    <property type="entry name" value="THIOESTERASE-LIKE SUPERFAMILY-DOMAIN-CONTAINING PROTEIN"/>
    <property type="match status" value="1"/>
</dbReference>
<protein>
    <recommendedName>
        <fullName evidence="5">Thioesterase domain-containing protein</fullName>
    </recommendedName>
</protein>
<dbReference type="InterPro" id="IPR049450">
    <property type="entry name" value="ACOT8-like_C"/>
</dbReference>
<dbReference type="EMBL" id="DF933819">
    <property type="protein sequence ID" value="GAM37278.1"/>
    <property type="molecule type" value="Genomic_DNA"/>
</dbReference>
<dbReference type="PANTHER" id="PTHR38110">
    <property type="entry name" value="CHROMOSOME 23, WHOLE GENOME SHOTGUN SEQUENCE"/>
    <property type="match status" value="1"/>
</dbReference>
<evidence type="ECO:0008006" key="5">
    <source>
        <dbReference type="Google" id="ProtNLM"/>
    </source>
</evidence>
<dbReference type="CDD" id="cd03440">
    <property type="entry name" value="hot_dog"/>
    <property type="match status" value="1"/>
</dbReference>
<dbReference type="InterPro" id="IPR052389">
    <property type="entry name" value="Sec_Metab_Biosynth-Assoc"/>
</dbReference>